<name>A0A225UZ57_9STRA</name>
<dbReference type="AlphaFoldDB" id="A0A225UZ57"/>
<proteinExistence type="predicted"/>
<dbReference type="Proteomes" id="UP000198211">
    <property type="component" value="Unassembled WGS sequence"/>
</dbReference>
<organism evidence="1 2">
    <name type="scientific">Phytophthora megakarya</name>
    <dbReference type="NCBI Taxonomy" id="4795"/>
    <lineage>
        <taxon>Eukaryota</taxon>
        <taxon>Sar</taxon>
        <taxon>Stramenopiles</taxon>
        <taxon>Oomycota</taxon>
        <taxon>Peronosporomycetes</taxon>
        <taxon>Peronosporales</taxon>
        <taxon>Peronosporaceae</taxon>
        <taxon>Phytophthora</taxon>
    </lineage>
</organism>
<accession>A0A225UZ57</accession>
<comment type="caution">
    <text evidence="1">The sequence shown here is derived from an EMBL/GenBank/DDBJ whole genome shotgun (WGS) entry which is preliminary data.</text>
</comment>
<evidence type="ECO:0000313" key="2">
    <source>
        <dbReference type="Proteomes" id="UP000198211"/>
    </source>
</evidence>
<sequence length="82" mass="9369">MGPKTNGVPFQSATCTIVNDDISLGKKDRTLYRARQNLKEIVSTELALSDLKNRHYFSWFAKLNSESVACAEQDNQCRFKRI</sequence>
<dbReference type="EMBL" id="NBNE01009831">
    <property type="protein sequence ID" value="OWY98027.1"/>
    <property type="molecule type" value="Genomic_DNA"/>
</dbReference>
<keyword evidence="2" id="KW-1185">Reference proteome</keyword>
<gene>
    <name evidence="1" type="ORF">PHMEG_00031314</name>
</gene>
<reference evidence="2" key="1">
    <citation type="submission" date="2017-03" db="EMBL/GenBank/DDBJ databases">
        <title>Phytopthora megakarya and P. palmivora, two closely related causual agents of cacao black pod achieved similar genome size and gene model numbers by different mechanisms.</title>
        <authorList>
            <person name="Ali S."/>
            <person name="Shao J."/>
            <person name="Larry D.J."/>
            <person name="Kronmiller B."/>
            <person name="Shen D."/>
            <person name="Strem M.D."/>
            <person name="Melnick R.L."/>
            <person name="Guiltinan M.J."/>
            <person name="Tyler B.M."/>
            <person name="Meinhardt L.W."/>
            <person name="Bailey B.A."/>
        </authorList>
    </citation>
    <scope>NUCLEOTIDE SEQUENCE [LARGE SCALE GENOMIC DNA]</scope>
    <source>
        <strain evidence="2">zdho120</strain>
    </source>
</reference>
<protein>
    <submittedName>
        <fullName evidence="1">Uncharacterized protein</fullName>
    </submittedName>
</protein>
<evidence type="ECO:0000313" key="1">
    <source>
        <dbReference type="EMBL" id="OWY98027.1"/>
    </source>
</evidence>